<keyword evidence="3" id="KW-1185">Reference proteome</keyword>
<dbReference type="EMBL" id="CANHGI010000001">
    <property type="protein sequence ID" value="CAI5438095.1"/>
    <property type="molecule type" value="Genomic_DNA"/>
</dbReference>
<reference evidence="2" key="1">
    <citation type="submission" date="2022-11" db="EMBL/GenBank/DDBJ databases">
        <authorList>
            <person name="Kikuchi T."/>
        </authorList>
    </citation>
    <scope>NUCLEOTIDE SEQUENCE</scope>
    <source>
        <strain evidence="2">PS1010</strain>
    </source>
</reference>
<evidence type="ECO:0000313" key="3">
    <source>
        <dbReference type="Proteomes" id="UP001152747"/>
    </source>
</evidence>
<dbReference type="Gene3D" id="1.10.238.10">
    <property type="entry name" value="EF-hand"/>
    <property type="match status" value="1"/>
</dbReference>
<dbReference type="InterPro" id="IPR011992">
    <property type="entry name" value="EF-hand-dom_pair"/>
</dbReference>
<organism evidence="2 3">
    <name type="scientific">Caenorhabditis angaria</name>
    <dbReference type="NCBI Taxonomy" id="860376"/>
    <lineage>
        <taxon>Eukaryota</taxon>
        <taxon>Metazoa</taxon>
        <taxon>Ecdysozoa</taxon>
        <taxon>Nematoda</taxon>
        <taxon>Chromadorea</taxon>
        <taxon>Rhabditida</taxon>
        <taxon>Rhabditina</taxon>
        <taxon>Rhabditomorpha</taxon>
        <taxon>Rhabditoidea</taxon>
        <taxon>Rhabditidae</taxon>
        <taxon>Peloderinae</taxon>
        <taxon>Caenorhabditis</taxon>
    </lineage>
</organism>
<evidence type="ECO:0000313" key="2">
    <source>
        <dbReference type="EMBL" id="CAI5438095.1"/>
    </source>
</evidence>
<comment type="caution">
    <text evidence="2">The sequence shown here is derived from an EMBL/GenBank/DDBJ whole genome shotgun (WGS) entry which is preliminary data.</text>
</comment>
<dbReference type="InterPro" id="IPR002048">
    <property type="entry name" value="EF_hand_dom"/>
</dbReference>
<dbReference type="SMART" id="SM00054">
    <property type="entry name" value="EFh"/>
    <property type="match status" value="2"/>
</dbReference>
<dbReference type="PROSITE" id="PS50222">
    <property type="entry name" value="EF_HAND_2"/>
    <property type="match status" value="2"/>
</dbReference>
<evidence type="ECO:0000259" key="1">
    <source>
        <dbReference type="PROSITE" id="PS50222"/>
    </source>
</evidence>
<feature type="domain" description="EF-hand" evidence="1">
    <location>
        <begin position="3"/>
        <end position="38"/>
    </location>
</feature>
<dbReference type="Proteomes" id="UP001152747">
    <property type="component" value="Unassembled WGS sequence"/>
</dbReference>
<dbReference type="OrthoDB" id="26525at2759"/>
<sequence>MATWEHELREMFSMHDKDLSGFISKDDIIVMLLGAEKDDKKDPLFKTNLKFLIQVIKEADKDGDSKITFEEFKEYINKMLQNSALGTMPIDVFPMVCQNLEIADLLNLSKVGGDFEKICDRMAFSDFSKVKISNFKDASKVEFQRRNSLEKSSISLEKSEDWQEAILKCRKIKEIELDLAKDVSTSQIFHVLRKSQLRLRNLKVNIRDGEKNDEKKASRLYNNCIVLVSQHRSTLEKLEVSTSDGQWVSARLPVHQNQLHLEYCQPKESEKMQNHSLAYNMFHALLERRPCADVTLEIESNSDANLALQRAFQIAIPHSNRRFLEVLTIELGNSLQKMSEEEMKTVILRHVDEFHFSTPNLHHFKCNLPHTSIDLSLECLNNQIREQIEKSRKSPTPYISSICLRSVRCS</sequence>
<gene>
    <name evidence="2" type="ORF">CAMP_LOCUS732</name>
</gene>
<name>A0A9P1MTA8_9PELO</name>
<dbReference type="CDD" id="cd00051">
    <property type="entry name" value="EFh"/>
    <property type="match status" value="1"/>
</dbReference>
<protein>
    <recommendedName>
        <fullName evidence="1">EF-hand domain-containing protein</fullName>
    </recommendedName>
</protein>
<dbReference type="SUPFAM" id="SSF47473">
    <property type="entry name" value="EF-hand"/>
    <property type="match status" value="1"/>
</dbReference>
<accession>A0A9P1MTA8</accession>
<dbReference type="AlphaFoldDB" id="A0A9P1MTA8"/>
<feature type="domain" description="EF-hand" evidence="1">
    <location>
        <begin position="47"/>
        <end position="82"/>
    </location>
</feature>
<proteinExistence type="predicted"/>
<dbReference type="Pfam" id="PF13499">
    <property type="entry name" value="EF-hand_7"/>
    <property type="match status" value="1"/>
</dbReference>
<dbReference type="GO" id="GO:0005509">
    <property type="term" value="F:calcium ion binding"/>
    <property type="evidence" value="ECO:0007669"/>
    <property type="project" value="InterPro"/>
</dbReference>